<dbReference type="InterPro" id="IPR012664">
    <property type="entry name" value="CHP02452"/>
</dbReference>
<accession>A0A815JIH6</accession>
<reference evidence="3" key="1">
    <citation type="submission" date="2021-02" db="EMBL/GenBank/DDBJ databases">
        <authorList>
            <person name="Nowell W R."/>
        </authorList>
    </citation>
    <scope>NUCLEOTIDE SEQUENCE</scope>
</reference>
<name>A0A815JIH6_9BILA</name>
<dbReference type="AlphaFoldDB" id="A0A815JIH6"/>
<sequence length="437" mass="49695">MMMGSSPTKPEPDANVTDKLDLKSESVPLYVPLEALTQSTVRSIIAAATSSDDLSPDYSQRTLLIFLLEINKILTEIENNTDANEQKPNENIIQCAKNVRQWLVDKNNQPLDWEELHKRCDKLKSDTRTSLAHYYGVKNAAPYFELTMKTRINDVNRSREYMAKFRSQGYSPDELKLYWNAEQVENLCPKQGEQPNALPSHDPSDLDAIQNLRAYPVVDRNHDVEISYINKGIEEAVFDIPGDAQIIVLNFANEQSPGGGYLRHAMAQEEVILYNSDGYRALLDLKYKRMSDGYAIPEFGLAYVRNMCFFHSESIERHRKTDMMVSACYCLSFPQLYDNPKSTQQRIDNNIAKFRAFMCAAVANTIGDGSNTYLLLGPIGTGAFGNDVEEIGECFRRVLDMPMMNSKGPIRHAFGHIWFVSIDKWKNEAFEHILSKT</sequence>
<dbReference type="Gene3D" id="3.40.220.10">
    <property type="entry name" value="Leucine Aminopeptidase, subunit E, domain 1"/>
    <property type="match status" value="1"/>
</dbReference>
<dbReference type="InterPro" id="IPR043472">
    <property type="entry name" value="Macro_dom-like"/>
</dbReference>
<protein>
    <recommendedName>
        <fullName evidence="2">Microbial-type PARG catalytic domain-containing protein</fullName>
    </recommendedName>
</protein>
<proteinExistence type="predicted"/>
<dbReference type="OrthoDB" id="9985428at2759"/>
<dbReference type="EMBL" id="CAJNOW010003432">
    <property type="protein sequence ID" value="CAF1381561.1"/>
    <property type="molecule type" value="Genomic_DNA"/>
</dbReference>
<dbReference type="PANTHER" id="PTHR35596:SF1">
    <property type="entry name" value="MICROBIAL-TYPE PARG CATALYTIC DOMAIN-CONTAINING PROTEIN"/>
    <property type="match status" value="1"/>
</dbReference>
<evidence type="ECO:0000256" key="1">
    <source>
        <dbReference type="SAM" id="MobiDB-lite"/>
    </source>
</evidence>
<dbReference type="InterPro" id="IPR019261">
    <property type="entry name" value="PARG_cat_microbial"/>
</dbReference>
<dbReference type="NCBIfam" id="TIGR02452">
    <property type="entry name" value="TIGR02452 family protein"/>
    <property type="match status" value="1"/>
</dbReference>
<feature type="domain" description="Microbial-type PARG catalytic" evidence="2">
    <location>
        <begin position="228"/>
        <end position="284"/>
    </location>
</feature>
<feature type="compositionally biased region" description="Basic and acidic residues" evidence="1">
    <location>
        <begin position="10"/>
        <end position="20"/>
    </location>
</feature>
<feature type="region of interest" description="Disordered" evidence="1">
    <location>
        <begin position="1"/>
        <end position="20"/>
    </location>
</feature>
<comment type="caution">
    <text evidence="3">The sequence shown here is derived from an EMBL/GenBank/DDBJ whole genome shotgun (WGS) entry which is preliminary data.</text>
</comment>
<dbReference type="Proteomes" id="UP000663834">
    <property type="component" value="Unassembled WGS sequence"/>
</dbReference>
<evidence type="ECO:0000313" key="4">
    <source>
        <dbReference type="Proteomes" id="UP000663834"/>
    </source>
</evidence>
<evidence type="ECO:0000313" key="3">
    <source>
        <dbReference type="EMBL" id="CAF1381561.1"/>
    </source>
</evidence>
<gene>
    <name evidence="3" type="ORF">KQP761_LOCUS8741</name>
</gene>
<evidence type="ECO:0000259" key="2">
    <source>
        <dbReference type="Pfam" id="PF10021"/>
    </source>
</evidence>
<organism evidence="3 4">
    <name type="scientific">Rotaria magnacalcarata</name>
    <dbReference type="NCBI Taxonomy" id="392030"/>
    <lineage>
        <taxon>Eukaryota</taxon>
        <taxon>Metazoa</taxon>
        <taxon>Spiralia</taxon>
        <taxon>Gnathifera</taxon>
        <taxon>Rotifera</taxon>
        <taxon>Eurotatoria</taxon>
        <taxon>Bdelloidea</taxon>
        <taxon>Philodinida</taxon>
        <taxon>Philodinidae</taxon>
        <taxon>Rotaria</taxon>
    </lineage>
</organism>
<dbReference type="PANTHER" id="PTHR35596">
    <property type="entry name" value="DUF2263 DOMAIN-CONTAINING PROTEIN"/>
    <property type="match status" value="1"/>
</dbReference>
<dbReference type="Pfam" id="PF10021">
    <property type="entry name" value="PARG_cat_microb"/>
    <property type="match status" value="1"/>
</dbReference>